<dbReference type="GO" id="GO:0004386">
    <property type="term" value="F:helicase activity"/>
    <property type="evidence" value="ECO:0007669"/>
    <property type="project" value="UniProtKB-KW"/>
</dbReference>
<keyword evidence="2" id="KW-0547">Nucleotide-binding</keyword>
<keyword evidence="2" id="KW-0347">Helicase</keyword>
<keyword evidence="3" id="KW-1185">Reference proteome</keyword>
<evidence type="ECO:0000313" key="3">
    <source>
        <dbReference type="Proteomes" id="UP001642464"/>
    </source>
</evidence>
<reference evidence="2 3" key="1">
    <citation type="submission" date="2024-02" db="EMBL/GenBank/DDBJ databases">
        <authorList>
            <person name="Chen Y."/>
            <person name="Shah S."/>
            <person name="Dougan E. K."/>
            <person name="Thang M."/>
            <person name="Chan C."/>
        </authorList>
    </citation>
    <scope>NUCLEOTIDE SEQUENCE [LARGE SCALE GENOMIC DNA]</scope>
</reference>
<name>A0ABP0NA11_9DINO</name>
<comment type="caution">
    <text evidence="2">The sequence shown here is derived from an EMBL/GenBank/DDBJ whole genome shotgun (WGS) entry which is preliminary data.</text>
</comment>
<dbReference type="Proteomes" id="UP001642464">
    <property type="component" value="Unassembled WGS sequence"/>
</dbReference>
<accession>A0ABP0NA11</accession>
<dbReference type="GO" id="GO:0005524">
    <property type="term" value="F:ATP binding"/>
    <property type="evidence" value="ECO:0007669"/>
    <property type="project" value="UniProtKB-KW"/>
</dbReference>
<sequence length="898" mass="101228">MNAVLLRKDASKVERYKARRTAEERWEASGRVPAWGCFWFHVWFGHIKEGVRQGQRLKVVYYPGMVGKGKVTMEDLKDPKVSLWDSDPAKRGLGGSQKAEVATLDAMRQKEGDAWEYDEVDAADFLKDSFSPGQTVAAWHEDEWKRGMVVAVPDAKTAKKPADGLKWQVKCQRTGQRFTTDRVRHESAAMQKLADKLSENTFIQALNACLINYLPDGQELTKPREEKLRHGTPAMTFDLQIEDVEALKKLCAAVLSGDLELAINTEEKLRELDGPEDFHLSAVAGLMHAPYNSILTASINGGRMQLAKDESSTIEFVLSIVDEAHHIFRPDVEQRFLRESLRRSKQRILISDASQSSALEQNFPPEFHFRSAHLSQIVRSTERIILGAKPFQVNSQQPNDVTSLASNGPPLKTYIFDRKSSASLFQDYCGLVQDYCHYTSSALSHVISSYPDLKLHHNVAILVPDLGFLQVFKPFLEKMLQDEITCKELRLIDFEESLSYVVSLDTVENSEHECIILDSIDNAMGLEELIVITVAMDARIIPEGSAADLGTRARLYQCITRAQLMAIVANELLPGGWLEHLTLCKLMRGEFDEVAGSIESSAGAATKVVKEIQEIQPVGNSGKKPAEYAQSTAANIENNDASLKDPARSSAEPSVAASTEIAGGTNQKVMHMRESVVWDTSHNNIQTPIYKLRFDPSKKSPAEAFEILKLMLPAQILPSNCPYPNDCLFWRTFEYSWGGHPASTTGSENSFLFFRDGTVLQKSRRLDLDHSSEYRMVGFDTCSGPDYEYYRMWSCSAAEGHFDLYALTLSGTFTHEATAREFEDSKDDIPWAKSSGKPEFSYTSKEFRQGVEQRERQWKDWEQGHRCCLNRMMATLSEAQLKRFGMDSQHLWFWQSDL</sequence>
<gene>
    <name evidence="2" type="ORF">SCF082_LOCUS31827</name>
</gene>
<dbReference type="EMBL" id="CAXAMM010027224">
    <property type="protein sequence ID" value="CAK9060419.1"/>
    <property type="molecule type" value="Genomic_DNA"/>
</dbReference>
<proteinExistence type="predicted"/>
<organism evidence="2 3">
    <name type="scientific">Durusdinium trenchii</name>
    <dbReference type="NCBI Taxonomy" id="1381693"/>
    <lineage>
        <taxon>Eukaryota</taxon>
        <taxon>Sar</taxon>
        <taxon>Alveolata</taxon>
        <taxon>Dinophyceae</taxon>
        <taxon>Suessiales</taxon>
        <taxon>Symbiodiniaceae</taxon>
        <taxon>Durusdinium</taxon>
    </lineage>
</organism>
<feature type="region of interest" description="Disordered" evidence="1">
    <location>
        <begin position="638"/>
        <end position="659"/>
    </location>
</feature>
<keyword evidence="2" id="KW-0067">ATP-binding</keyword>
<evidence type="ECO:0000313" key="2">
    <source>
        <dbReference type="EMBL" id="CAK9060419.1"/>
    </source>
</evidence>
<keyword evidence="2" id="KW-0378">Hydrolase</keyword>
<protein>
    <submittedName>
        <fullName evidence="2">Helicase ATP-binding domain-containing protein</fullName>
    </submittedName>
</protein>
<evidence type="ECO:0000256" key="1">
    <source>
        <dbReference type="SAM" id="MobiDB-lite"/>
    </source>
</evidence>